<accession>A0A857JAJ5</accession>
<keyword evidence="2" id="KW-1185">Reference proteome</keyword>
<dbReference type="RefSeq" id="WP_160553813.1">
    <property type="nucleotide sequence ID" value="NZ_CP047650.1"/>
</dbReference>
<gene>
    <name evidence="1" type="ORF">GT347_19665</name>
</gene>
<dbReference type="KEGG" id="xyk:GT347_19665"/>
<dbReference type="Proteomes" id="UP000464787">
    <property type="component" value="Chromosome"/>
</dbReference>
<organism evidence="1 2">
    <name type="scientific">Xylophilus rhododendri</name>
    <dbReference type="NCBI Taxonomy" id="2697032"/>
    <lineage>
        <taxon>Bacteria</taxon>
        <taxon>Pseudomonadati</taxon>
        <taxon>Pseudomonadota</taxon>
        <taxon>Betaproteobacteria</taxon>
        <taxon>Burkholderiales</taxon>
        <taxon>Xylophilus</taxon>
    </lineage>
</organism>
<evidence type="ECO:0000313" key="2">
    <source>
        <dbReference type="Proteomes" id="UP000464787"/>
    </source>
</evidence>
<proteinExistence type="predicted"/>
<sequence length="82" mass="9153">MFEPFTTDHEQTLQAWLEGGVPADASALTPIIEALAICQTRLVERLKSESDAEVRHQCRVLYQGLTQFREFLAADASRSSSN</sequence>
<evidence type="ECO:0000313" key="1">
    <source>
        <dbReference type="EMBL" id="QHJ00003.1"/>
    </source>
</evidence>
<dbReference type="AlphaFoldDB" id="A0A857JAJ5"/>
<dbReference type="EMBL" id="CP047650">
    <property type="protein sequence ID" value="QHJ00003.1"/>
    <property type="molecule type" value="Genomic_DNA"/>
</dbReference>
<reference evidence="1 2" key="1">
    <citation type="submission" date="2020-01" db="EMBL/GenBank/DDBJ databases">
        <title>Genome sequencing of strain KACC 21265.</title>
        <authorList>
            <person name="Heo J."/>
            <person name="Kim S.-J."/>
            <person name="Kim J.-S."/>
            <person name="Hong S.-B."/>
            <person name="Kwon S.-W."/>
        </authorList>
    </citation>
    <scope>NUCLEOTIDE SEQUENCE [LARGE SCALE GENOMIC DNA]</scope>
    <source>
        <strain evidence="1 2">KACC 21265</strain>
    </source>
</reference>
<name>A0A857JAJ5_9BURK</name>
<protein>
    <submittedName>
        <fullName evidence="1">Uncharacterized protein</fullName>
    </submittedName>
</protein>